<protein>
    <submittedName>
        <fullName evidence="1">Uncharacterized protein</fullName>
    </submittedName>
</protein>
<accession>A0AAE1DLQ4</accession>
<gene>
    <name evidence="1" type="ORF">RRG08_010564</name>
</gene>
<evidence type="ECO:0000313" key="1">
    <source>
        <dbReference type="EMBL" id="KAK3775366.1"/>
    </source>
</evidence>
<comment type="caution">
    <text evidence="1">The sequence shown here is derived from an EMBL/GenBank/DDBJ whole genome shotgun (WGS) entry which is preliminary data.</text>
</comment>
<keyword evidence="2" id="KW-1185">Reference proteome</keyword>
<evidence type="ECO:0000313" key="2">
    <source>
        <dbReference type="Proteomes" id="UP001283361"/>
    </source>
</evidence>
<name>A0AAE1DLQ4_9GAST</name>
<proteinExistence type="predicted"/>
<dbReference type="EMBL" id="JAWDGP010003341">
    <property type="protein sequence ID" value="KAK3775366.1"/>
    <property type="molecule type" value="Genomic_DNA"/>
</dbReference>
<dbReference type="AlphaFoldDB" id="A0AAE1DLQ4"/>
<organism evidence="1 2">
    <name type="scientific">Elysia crispata</name>
    <name type="common">lettuce slug</name>
    <dbReference type="NCBI Taxonomy" id="231223"/>
    <lineage>
        <taxon>Eukaryota</taxon>
        <taxon>Metazoa</taxon>
        <taxon>Spiralia</taxon>
        <taxon>Lophotrochozoa</taxon>
        <taxon>Mollusca</taxon>
        <taxon>Gastropoda</taxon>
        <taxon>Heterobranchia</taxon>
        <taxon>Euthyneura</taxon>
        <taxon>Panpulmonata</taxon>
        <taxon>Sacoglossa</taxon>
        <taxon>Placobranchoidea</taxon>
        <taxon>Plakobranchidae</taxon>
        <taxon>Elysia</taxon>
    </lineage>
</organism>
<sequence length="92" mass="10510">MPVITIKLSRTKYCHREDSTSMAGSKEGSPPCLEPVTTDEDDFHDMPTLEVQTDLDLADELHDHTDEYRVIQRRLVFLKLSCMALTHGHPSR</sequence>
<dbReference type="Proteomes" id="UP001283361">
    <property type="component" value="Unassembled WGS sequence"/>
</dbReference>
<reference evidence="1" key="1">
    <citation type="journal article" date="2023" name="G3 (Bethesda)">
        <title>A reference genome for the long-term kleptoplast-retaining sea slug Elysia crispata morphotype clarki.</title>
        <authorList>
            <person name="Eastman K.E."/>
            <person name="Pendleton A.L."/>
            <person name="Shaikh M.A."/>
            <person name="Suttiyut T."/>
            <person name="Ogas R."/>
            <person name="Tomko P."/>
            <person name="Gavelis G."/>
            <person name="Widhalm J.R."/>
            <person name="Wisecaver J.H."/>
        </authorList>
    </citation>
    <scope>NUCLEOTIDE SEQUENCE</scope>
    <source>
        <strain evidence="1">ECLA1</strain>
    </source>
</reference>